<sequence>MTELMTFVLIGITTGSVYGLAAMGLVLTYKTSGIFNFGHGAIAAAAAFVFYELHTVRGLPWPVALIVAVVALPPMMALVLERITRVLSRGTPTLKIVGTVGLQLAIVGSLLAVYGGSMLDFPAFLPIDTVELLGVLLGVDQLITAGLAAAGAVGFFVFFRMSAMGVRMRAVVDDPDLLSLSGTSPFVVRSWAWLIGTWFAALSGAMLAPTIGLDAMMLTLLVVQAFGAAAVGRFSSLPMTYVGGLLVGVLAALATNFVSGSEILSGLPPAIPFLVLFVVLLVVPRGKLVEIGGHRVAPLSAPLVSTRTARILGLLAIVVGALVPFVVGAKLPVYASALVLVLVFYSLNLLVRTSGQISLAHAGLVAVGSAAFSHLAVGAGLPWLMAVVLAGVVAIPVGALVAVPSIRLSGLYLALATFGFGLLLENVLYRSELMFGPTNTLPAHRPALFEGDTAFYYVLLAFAIGCGVVISMIGRSRLGRLLRALADSPTTLSTLGLGTNVTRMTVFAISAFIAGVAGALWASNGHSATGAPFTSFVSLTWLAILFLHPGTGAAQPIFAATALGVVPAYITNETVNEWTLAFFGIAAVLVAIYESTRTAHRSAARHVTAANSSRAADRLAGTGPAAERLRSALGAASKRSTPDSTRVRVATSISARTR</sequence>
<feature type="transmembrane region" description="Helical" evidence="10">
    <location>
        <begin position="578"/>
        <end position="596"/>
    </location>
</feature>
<dbReference type="PANTHER" id="PTHR11795:SF445">
    <property type="entry name" value="AMINO ACID ABC TRANSPORTER PERMEASE PROTEIN"/>
    <property type="match status" value="1"/>
</dbReference>
<feature type="transmembrane region" description="Helical" evidence="10">
    <location>
        <begin position="309"/>
        <end position="327"/>
    </location>
</feature>
<dbReference type="Proteomes" id="UP001596337">
    <property type="component" value="Unassembled WGS sequence"/>
</dbReference>
<evidence type="ECO:0000256" key="9">
    <source>
        <dbReference type="SAM" id="MobiDB-lite"/>
    </source>
</evidence>
<evidence type="ECO:0000256" key="1">
    <source>
        <dbReference type="ARBA" id="ARBA00004651"/>
    </source>
</evidence>
<evidence type="ECO:0000256" key="10">
    <source>
        <dbReference type="SAM" id="Phobius"/>
    </source>
</evidence>
<keyword evidence="12" id="KW-1185">Reference proteome</keyword>
<feature type="transmembrane region" description="Helical" evidence="10">
    <location>
        <begin position="383"/>
        <end position="403"/>
    </location>
</feature>
<feature type="transmembrane region" description="Helical" evidence="10">
    <location>
        <begin position="554"/>
        <end position="572"/>
    </location>
</feature>
<feature type="region of interest" description="Disordered" evidence="9">
    <location>
        <begin position="634"/>
        <end position="658"/>
    </location>
</feature>
<dbReference type="EMBL" id="JBHSXX010000001">
    <property type="protein sequence ID" value="MFC6869130.1"/>
    <property type="molecule type" value="Genomic_DNA"/>
</dbReference>
<evidence type="ECO:0000256" key="5">
    <source>
        <dbReference type="ARBA" id="ARBA00022970"/>
    </source>
</evidence>
<reference evidence="12" key="1">
    <citation type="journal article" date="2019" name="Int. J. Syst. Evol. Microbiol.">
        <title>The Global Catalogue of Microorganisms (GCM) 10K type strain sequencing project: providing services to taxonomists for standard genome sequencing and annotation.</title>
        <authorList>
            <consortium name="The Broad Institute Genomics Platform"/>
            <consortium name="The Broad Institute Genome Sequencing Center for Infectious Disease"/>
            <person name="Wu L."/>
            <person name="Ma J."/>
        </authorList>
    </citation>
    <scope>NUCLEOTIDE SEQUENCE [LARGE SCALE GENOMIC DNA]</scope>
    <source>
        <strain evidence="12">KCTC 32255</strain>
    </source>
</reference>
<dbReference type="InterPro" id="IPR001851">
    <property type="entry name" value="ABC_transp_permease"/>
</dbReference>
<keyword evidence="2" id="KW-0813">Transport</keyword>
<keyword evidence="5" id="KW-0029">Amino-acid transport</keyword>
<evidence type="ECO:0000313" key="12">
    <source>
        <dbReference type="Proteomes" id="UP001596337"/>
    </source>
</evidence>
<feature type="transmembrane region" description="Helical" evidence="10">
    <location>
        <begin position="454"/>
        <end position="473"/>
    </location>
</feature>
<feature type="transmembrane region" description="Helical" evidence="10">
    <location>
        <begin position="270"/>
        <end position="288"/>
    </location>
</feature>
<comment type="caution">
    <text evidence="11">The sequence shown here is derived from an EMBL/GenBank/DDBJ whole genome shotgun (WGS) entry which is preliminary data.</text>
</comment>
<keyword evidence="6 10" id="KW-1133">Transmembrane helix</keyword>
<evidence type="ECO:0000256" key="7">
    <source>
        <dbReference type="ARBA" id="ARBA00023136"/>
    </source>
</evidence>
<feature type="transmembrane region" description="Helical" evidence="10">
    <location>
        <begin position="135"/>
        <end position="159"/>
    </location>
</feature>
<evidence type="ECO:0000256" key="4">
    <source>
        <dbReference type="ARBA" id="ARBA00022692"/>
    </source>
</evidence>
<keyword evidence="4 10" id="KW-0812">Transmembrane</keyword>
<organism evidence="11 12">
    <name type="scientific">Haloechinothrix salitolerans</name>
    <dbReference type="NCBI Taxonomy" id="926830"/>
    <lineage>
        <taxon>Bacteria</taxon>
        <taxon>Bacillati</taxon>
        <taxon>Actinomycetota</taxon>
        <taxon>Actinomycetes</taxon>
        <taxon>Pseudonocardiales</taxon>
        <taxon>Pseudonocardiaceae</taxon>
        <taxon>Haloechinothrix</taxon>
    </lineage>
</organism>
<feature type="transmembrane region" description="Helical" evidence="10">
    <location>
        <begin position="59"/>
        <end position="80"/>
    </location>
</feature>
<dbReference type="Pfam" id="PF02653">
    <property type="entry name" value="BPD_transp_2"/>
    <property type="match status" value="2"/>
</dbReference>
<dbReference type="CDD" id="cd06582">
    <property type="entry name" value="TM_PBP1_LivH_like"/>
    <property type="match status" value="1"/>
</dbReference>
<feature type="transmembrane region" description="Helical" evidence="10">
    <location>
        <begin position="6"/>
        <end position="27"/>
    </location>
</feature>
<feature type="transmembrane region" description="Helical" evidence="10">
    <location>
        <begin position="92"/>
        <end position="115"/>
    </location>
</feature>
<feature type="transmembrane region" description="Helical" evidence="10">
    <location>
        <begin position="215"/>
        <end position="232"/>
    </location>
</feature>
<name>A0ABW2C460_9PSEU</name>
<dbReference type="InterPro" id="IPR052157">
    <property type="entry name" value="BCAA_transport_permease"/>
</dbReference>
<dbReference type="PANTHER" id="PTHR11795">
    <property type="entry name" value="BRANCHED-CHAIN AMINO ACID TRANSPORT SYSTEM PERMEASE PROTEIN LIVH"/>
    <property type="match status" value="1"/>
</dbReference>
<proteinExistence type="inferred from homology"/>
<evidence type="ECO:0000256" key="3">
    <source>
        <dbReference type="ARBA" id="ARBA00022475"/>
    </source>
</evidence>
<evidence type="ECO:0000256" key="8">
    <source>
        <dbReference type="ARBA" id="ARBA00037998"/>
    </source>
</evidence>
<accession>A0ABW2C460</accession>
<comment type="subcellular location">
    <subcellularLocation>
        <location evidence="1">Cell membrane</location>
        <topology evidence="1">Multi-pass membrane protein</topology>
    </subcellularLocation>
</comment>
<comment type="similarity">
    <text evidence="8">Belongs to the binding-protein-dependent transport system permease family. LivHM subfamily.</text>
</comment>
<gene>
    <name evidence="11" type="ORF">ACFQGD_18455</name>
</gene>
<dbReference type="InterPro" id="IPR043428">
    <property type="entry name" value="LivM-like"/>
</dbReference>
<feature type="transmembrane region" description="Helical" evidence="10">
    <location>
        <begin position="528"/>
        <end position="547"/>
    </location>
</feature>
<feature type="transmembrane region" description="Helical" evidence="10">
    <location>
        <begin position="34"/>
        <end position="53"/>
    </location>
</feature>
<evidence type="ECO:0000313" key="11">
    <source>
        <dbReference type="EMBL" id="MFC6869130.1"/>
    </source>
</evidence>
<keyword evidence="3" id="KW-1003">Cell membrane</keyword>
<dbReference type="CDD" id="cd06581">
    <property type="entry name" value="TM_PBP1_LivM_like"/>
    <property type="match status" value="1"/>
</dbReference>
<feature type="transmembrane region" description="Helical" evidence="10">
    <location>
        <begin position="410"/>
        <end position="429"/>
    </location>
</feature>
<evidence type="ECO:0000256" key="2">
    <source>
        <dbReference type="ARBA" id="ARBA00022448"/>
    </source>
</evidence>
<feature type="transmembrane region" description="Helical" evidence="10">
    <location>
        <begin position="239"/>
        <end position="258"/>
    </location>
</feature>
<protein>
    <submittedName>
        <fullName evidence="11">ABC transporter permease</fullName>
    </submittedName>
</protein>
<keyword evidence="7 10" id="KW-0472">Membrane</keyword>
<feature type="transmembrane region" description="Helical" evidence="10">
    <location>
        <begin position="333"/>
        <end position="351"/>
    </location>
</feature>
<feature type="transmembrane region" description="Helical" evidence="10">
    <location>
        <begin position="504"/>
        <end position="522"/>
    </location>
</feature>
<feature type="transmembrane region" description="Helical" evidence="10">
    <location>
        <begin position="358"/>
        <end position="377"/>
    </location>
</feature>
<dbReference type="RefSeq" id="WP_345393434.1">
    <property type="nucleotide sequence ID" value="NZ_BAABLA010000019.1"/>
</dbReference>
<feature type="transmembrane region" description="Helical" evidence="10">
    <location>
        <begin position="191"/>
        <end position="209"/>
    </location>
</feature>
<evidence type="ECO:0000256" key="6">
    <source>
        <dbReference type="ARBA" id="ARBA00022989"/>
    </source>
</evidence>